<proteinExistence type="predicted"/>
<evidence type="ECO:0000256" key="10">
    <source>
        <dbReference type="ARBA" id="ARBA00022842"/>
    </source>
</evidence>
<reference evidence="18" key="1">
    <citation type="submission" date="2023-06" db="EMBL/GenBank/DDBJ databases">
        <title>Male Hemibagrus guttatus genome.</title>
        <authorList>
            <person name="Bian C."/>
        </authorList>
    </citation>
    <scope>NUCLEOTIDE SEQUENCE</scope>
    <source>
        <strain evidence="18">Male_cb2023</strain>
        <tissue evidence="18">Muscle</tissue>
    </source>
</reference>
<dbReference type="FunFam" id="1.10.340.70:FF:000001">
    <property type="entry name" value="Retrovirus-related Pol polyprotein from transposon gypsy-like Protein"/>
    <property type="match status" value="1"/>
</dbReference>
<keyword evidence="2" id="KW-0645">Protease</keyword>
<accession>A0AAE0UQ01</accession>
<evidence type="ECO:0000259" key="17">
    <source>
        <dbReference type="PROSITE" id="PS50013"/>
    </source>
</evidence>
<keyword evidence="13" id="KW-0239">DNA-directed DNA polymerase</keyword>
<evidence type="ECO:0000256" key="3">
    <source>
        <dbReference type="ARBA" id="ARBA00022679"/>
    </source>
</evidence>
<dbReference type="GO" id="GO:0006508">
    <property type="term" value="P:proteolysis"/>
    <property type="evidence" value="ECO:0007669"/>
    <property type="project" value="UniProtKB-KW"/>
</dbReference>
<dbReference type="SMART" id="SM00298">
    <property type="entry name" value="CHROMO"/>
    <property type="match status" value="1"/>
</dbReference>
<evidence type="ECO:0000256" key="7">
    <source>
        <dbReference type="ARBA" id="ARBA00022750"/>
    </source>
</evidence>
<dbReference type="GO" id="GO:0004190">
    <property type="term" value="F:aspartic-type endopeptidase activity"/>
    <property type="evidence" value="ECO:0007669"/>
    <property type="project" value="UniProtKB-KW"/>
</dbReference>
<keyword evidence="7" id="KW-0064">Aspartyl protease</keyword>
<dbReference type="Pfam" id="PF17917">
    <property type="entry name" value="RT_RNaseH"/>
    <property type="match status" value="1"/>
</dbReference>
<evidence type="ECO:0000313" key="19">
    <source>
        <dbReference type="Proteomes" id="UP001274896"/>
    </source>
</evidence>
<dbReference type="EMBL" id="JAUCMX010000023">
    <property type="protein sequence ID" value="KAK3512867.1"/>
    <property type="molecule type" value="Genomic_DNA"/>
</dbReference>
<evidence type="ECO:0000256" key="4">
    <source>
        <dbReference type="ARBA" id="ARBA00022695"/>
    </source>
</evidence>
<dbReference type="GO" id="GO:0006310">
    <property type="term" value="P:DNA recombination"/>
    <property type="evidence" value="ECO:0007669"/>
    <property type="project" value="UniProtKB-KW"/>
</dbReference>
<dbReference type="SUPFAM" id="SSF56672">
    <property type="entry name" value="DNA/RNA polymerases"/>
    <property type="match status" value="1"/>
</dbReference>
<dbReference type="PANTHER" id="PTHR37984">
    <property type="entry name" value="PROTEIN CBG26694"/>
    <property type="match status" value="1"/>
</dbReference>
<dbReference type="InterPro" id="IPR016197">
    <property type="entry name" value="Chromo-like_dom_sf"/>
</dbReference>
<dbReference type="InterPro" id="IPR056924">
    <property type="entry name" value="SH3_Tf2-1"/>
</dbReference>
<evidence type="ECO:0000256" key="6">
    <source>
        <dbReference type="ARBA" id="ARBA00022723"/>
    </source>
</evidence>
<dbReference type="Pfam" id="PF17921">
    <property type="entry name" value="Integrase_H2C2"/>
    <property type="match status" value="1"/>
</dbReference>
<name>A0AAE0UQ01_9TELE</name>
<dbReference type="Gene3D" id="1.10.340.70">
    <property type="match status" value="1"/>
</dbReference>
<comment type="caution">
    <text evidence="18">The sequence shown here is derived from an EMBL/GenBank/DDBJ whole genome shotgun (WGS) entry which is preliminary data.</text>
</comment>
<dbReference type="CDD" id="cd09274">
    <property type="entry name" value="RNase_HI_RT_Ty3"/>
    <property type="match status" value="1"/>
</dbReference>
<keyword evidence="5" id="KW-0540">Nuclease</keyword>
<dbReference type="GO" id="GO:0003964">
    <property type="term" value="F:RNA-directed DNA polymerase activity"/>
    <property type="evidence" value="ECO:0007669"/>
    <property type="project" value="UniProtKB-KW"/>
</dbReference>
<keyword evidence="9" id="KW-0378">Hydrolase</keyword>
<keyword evidence="12" id="KW-0695">RNA-directed DNA polymerase</keyword>
<dbReference type="Pfam" id="PF00385">
    <property type="entry name" value="Chromo"/>
    <property type="match status" value="1"/>
</dbReference>
<dbReference type="InterPro" id="IPR023780">
    <property type="entry name" value="Chromo_domain"/>
</dbReference>
<dbReference type="GO" id="GO:0046872">
    <property type="term" value="F:metal ion binding"/>
    <property type="evidence" value="ECO:0007669"/>
    <property type="project" value="UniProtKB-KW"/>
</dbReference>
<dbReference type="GO" id="GO:0005634">
    <property type="term" value="C:nucleus"/>
    <property type="evidence" value="ECO:0007669"/>
    <property type="project" value="UniProtKB-SubCell"/>
</dbReference>
<dbReference type="InterPro" id="IPR050951">
    <property type="entry name" value="Retrovirus_Pol_polyprotein"/>
</dbReference>
<evidence type="ECO:0000256" key="15">
    <source>
        <dbReference type="ARBA" id="ARBA00023172"/>
    </source>
</evidence>
<evidence type="ECO:0000256" key="13">
    <source>
        <dbReference type="ARBA" id="ARBA00022932"/>
    </source>
</evidence>
<organism evidence="18 19">
    <name type="scientific">Hemibagrus guttatus</name>
    <dbReference type="NCBI Taxonomy" id="175788"/>
    <lineage>
        <taxon>Eukaryota</taxon>
        <taxon>Metazoa</taxon>
        <taxon>Chordata</taxon>
        <taxon>Craniata</taxon>
        <taxon>Vertebrata</taxon>
        <taxon>Euteleostomi</taxon>
        <taxon>Actinopterygii</taxon>
        <taxon>Neopterygii</taxon>
        <taxon>Teleostei</taxon>
        <taxon>Ostariophysi</taxon>
        <taxon>Siluriformes</taxon>
        <taxon>Bagridae</taxon>
        <taxon>Hemibagrus</taxon>
    </lineage>
</organism>
<keyword evidence="14" id="KW-0238">DNA-binding</keyword>
<keyword evidence="15" id="KW-0233">DNA recombination</keyword>
<dbReference type="InterPro" id="IPR043128">
    <property type="entry name" value="Rev_trsase/Diguanyl_cyclase"/>
</dbReference>
<dbReference type="InterPro" id="IPR041588">
    <property type="entry name" value="Integrase_H2C2"/>
</dbReference>
<dbReference type="Pfam" id="PF24626">
    <property type="entry name" value="SH3_Tf2-1"/>
    <property type="match status" value="1"/>
</dbReference>
<dbReference type="GO" id="GO:0004519">
    <property type="term" value="F:endonuclease activity"/>
    <property type="evidence" value="ECO:0007669"/>
    <property type="project" value="UniProtKB-KW"/>
</dbReference>
<evidence type="ECO:0000256" key="1">
    <source>
        <dbReference type="ARBA" id="ARBA00004123"/>
    </source>
</evidence>
<evidence type="ECO:0000256" key="9">
    <source>
        <dbReference type="ARBA" id="ARBA00022801"/>
    </source>
</evidence>
<dbReference type="InterPro" id="IPR000953">
    <property type="entry name" value="Chromo/chromo_shadow_dom"/>
</dbReference>
<keyword evidence="8" id="KW-0255">Endonuclease</keyword>
<dbReference type="Gene3D" id="2.40.50.40">
    <property type="match status" value="1"/>
</dbReference>
<dbReference type="AlphaFoldDB" id="A0AAE0UQ01"/>
<keyword evidence="11" id="KW-0229">DNA integration</keyword>
<protein>
    <recommendedName>
        <fullName evidence="16">Gypsy retrotransposon integrase-like protein 1</fullName>
    </recommendedName>
</protein>
<feature type="domain" description="Chromo" evidence="17">
    <location>
        <begin position="458"/>
        <end position="516"/>
    </location>
</feature>
<dbReference type="InterPro" id="IPR043502">
    <property type="entry name" value="DNA/RNA_pol_sf"/>
</dbReference>
<dbReference type="Gene3D" id="3.30.70.270">
    <property type="match status" value="1"/>
</dbReference>
<feature type="non-terminal residue" evidence="18">
    <location>
        <position position="1"/>
    </location>
</feature>
<dbReference type="Proteomes" id="UP001274896">
    <property type="component" value="Unassembled WGS sequence"/>
</dbReference>
<evidence type="ECO:0000256" key="8">
    <source>
        <dbReference type="ARBA" id="ARBA00022759"/>
    </source>
</evidence>
<evidence type="ECO:0000256" key="14">
    <source>
        <dbReference type="ARBA" id="ARBA00023125"/>
    </source>
</evidence>
<evidence type="ECO:0000313" key="18">
    <source>
        <dbReference type="EMBL" id="KAK3512867.1"/>
    </source>
</evidence>
<dbReference type="GO" id="GO:0003887">
    <property type="term" value="F:DNA-directed DNA polymerase activity"/>
    <property type="evidence" value="ECO:0007669"/>
    <property type="project" value="UniProtKB-KW"/>
</dbReference>
<evidence type="ECO:0000256" key="2">
    <source>
        <dbReference type="ARBA" id="ARBA00022670"/>
    </source>
</evidence>
<keyword evidence="4" id="KW-0548">Nucleotidyltransferase</keyword>
<keyword evidence="3" id="KW-0808">Transferase</keyword>
<keyword evidence="19" id="KW-1185">Reference proteome</keyword>
<dbReference type="GO" id="GO:0003677">
    <property type="term" value="F:DNA binding"/>
    <property type="evidence" value="ECO:0007669"/>
    <property type="project" value="UniProtKB-KW"/>
</dbReference>
<keyword evidence="10" id="KW-0460">Magnesium</keyword>
<keyword evidence="6" id="KW-0479">Metal-binding</keyword>
<gene>
    <name evidence="18" type="ORF">QTP70_028932</name>
</gene>
<evidence type="ECO:0000256" key="12">
    <source>
        <dbReference type="ARBA" id="ARBA00022918"/>
    </source>
</evidence>
<dbReference type="PROSITE" id="PS50013">
    <property type="entry name" value="CHROMO_2"/>
    <property type="match status" value="1"/>
</dbReference>
<dbReference type="SUPFAM" id="SSF54160">
    <property type="entry name" value="Chromo domain-like"/>
    <property type="match status" value="1"/>
</dbReference>
<sequence>MRSSGTCSTGYSDLTTPLTSLLRKKPKNFSWTSGAIEAFRKLKATFCMAPTLVHADPTRPFIVEVDASVLGVGAVLSQRRGETPVLHPCAYFSKKLSPAEQNYIGNPELLAIKLALAEWRHWLEGVNQPFEVITDHRNLQYLREAKHLNPRQAWWALFFTRFNFCVTYHPGNKNTKADALSRIHFPDPMPYKPEPILPPDLFVCPITWSLNDDIRATTKEEPAPPGGPDGKAYVPTSLRLSLLDSVHASPRSGHLGRQRTLSLLKERYWWPNMAKDVARFIRGCSVCAMASTSRRLPEESPKLTPFQCILGYQSPLFPGWSAELSEVPTIDHWFRESERVWESAHIYLQRAVRRQKVQADVRHRDAPLYHPGDKVWLSTRDIHLRLPCKKLSPRYISPFTILRQINDMTYELQLPRQYRISPTFHVSLLKPFIDSVLPPPTEPEVPPPPEIDTDDTIYQVQEVVNSRRHGGRLQYLVDWEGYGPEERSWVDQNDILDPSLLVEFHQRHPGRPAPRGLGEG</sequence>
<evidence type="ECO:0000256" key="16">
    <source>
        <dbReference type="ARBA" id="ARBA00039658"/>
    </source>
</evidence>
<evidence type="ECO:0000256" key="5">
    <source>
        <dbReference type="ARBA" id="ARBA00022722"/>
    </source>
</evidence>
<evidence type="ECO:0000256" key="11">
    <source>
        <dbReference type="ARBA" id="ARBA00022908"/>
    </source>
</evidence>
<dbReference type="GO" id="GO:0015074">
    <property type="term" value="P:DNA integration"/>
    <property type="evidence" value="ECO:0007669"/>
    <property type="project" value="UniProtKB-KW"/>
</dbReference>
<dbReference type="Gene3D" id="3.10.20.370">
    <property type="match status" value="1"/>
</dbReference>
<dbReference type="PANTHER" id="PTHR37984:SF5">
    <property type="entry name" value="PROTEIN NYNRIN-LIKE"/>
    <property type="match status" value="1"/>
</dbReference>
<dbReference type="InterPro" id="IPR041373">
    <property type="entry name" value="RT_RNaseH"/>
</dbReference>
<comment type="subcellular location">
    <subcellularLocation>
        <location evidence="1">Nucleus</location>
    </subcellularLocation>
</comment>